<dbReference type="AlphaFoldDB" id="A0A4P7PUE5"/>
<name>A0A4P7PUE5_9FLAO</name>
<dbReference type="SUPFAM" id="SSF53756">
    <property type="entry name" value="UDP-Glycosyltransferase/glycogen phosphorylase"/>
    <property type="match status" value="1"/>
</dbReference>
<feature type="domain" description="Glycosyl transferase family 1" evidence="1">
    <location>
        <begin position="198"/>
        <end position="356"/>
    </location>
</feature>
<protein>
    <submittedName>
        <fullName evidence="3">Glycosyltransferase Gtf1</fullName>
        <ecNumber evidence="3">2.4.1.-</ecNumber>
    </submittedName>
</protein>
<dbReference type="InterPro" id="IPR028098">
    <property type="entry name" value="Glyco_trans_4-like_N"/>
</dbReference>
<dbReference type="EMBL" id="CP038810">
    <property type="protein sequence ID" value="QBZ97872.1"/>
    <property type="molecule type" value="Genomic_DNA"/>
</dbReference>
<dbReference type="Gene3D" id="3.40.50.2000">
    <property type="entry name" value="Glycogen Phosphorylase B"/>
    <property type="match status" value="2"/>
</dbReference>
<dbReference type="Proteomes" id="UP000296862">
    <property type="component" value="Chromosome"/>
</dbReference>
<reference evidence="3 4" key="1">
    <citation type="submission" date="2019-04" db="EMBL/GenBank/DDBJ databases">
        <title>Flavobacterium sp. GS03.</title>
        <authorList>
            <person name="Kim H."/>
        </authorList>
    </citation>
    <scope>NUCLEOTIDE SEQUENCE [LARGE SCALE GENOMIC DNA]</scope>
    <source>
        <strain evidence="3 4">GS03</strain>
    </source>
</reference>
<evidence type="ECO:0000259" key="1">
    <source>
        <dbReference type="Pfam" id="PF00534"/>
    </source>
</evidence>
<dbReference type="PANTHER" id="PTHR12526:SF630">
    <property type="entry name" value="GLYCOSYLTRANSFERASE"/>
    <property type="match status" value="1"/>
</dbReference>
<keyword evidence="3" id="KW-0808">Transferase</keyword>
<dbReference type="KEGG" id="fsn:GS03_01370"/>
<sequence length="384" mass="43763">MGKIKIVYIIDTLQTGGAEKSLVDIAINNNYFDCVFITIYKGDFLVKILEAHNIKVYSLNIATRYSFSEAVDKLIPLLHEINPDVIHSTLFRSDIIARRLKKHFKIPLINSFVNNSYTNDRYSKLSLTAKLKLYLVQCYDMITAQKVDCFISNSETIKLSNAKALRINLDKIKVIYRGRNSILFDNISADVVKQLKIKLQLEGKTVFLNVSRLLDRKGQLDLITAFREVNKINPETVLLIAGEGSYRSELETAINEFGLEKSVLLLGNREDIPVLLKMADFFVFPSYYEGLPGALIEAMMAEKIIICSDIPENKECATINEVIFFSKGDIGDLKLKMREVIMNAEQYSDKGKAAKQLANQKFDINKVVEYYHQTYNELIQSHSK</sequence>
<gene>
    <name evidence="3" type="primary">gtf1_1</name>
    <name evidence="3" type="ORF">GS03_01370</name>
</gene>
<dbReference type="Pfam" id="PF13439">
    <property type="entry name" value="Glyco_transf_4"/>
    <property type="match status" value="1"/>
</dbReference>
<evidence type="ECO:0000259" key="2">
    <source>
        <dbReference type="Pfam" id="PF13439"/>
    </source>
</evidence>
<proteinExistence type="predicted"/>
<keyword evidence="4" id="KW-1185">Reference proteome</keyword>
<keyword evidence="3" id="KW-0328">Glycosyltransferase</keyword>
<dbReference type="PANTHER" id="PTHR12526">
    <property type="entry name" value="GLYCOSYLTRANSFERASE"/>
    <property type="match status" value="1"/>
</dbReference>
<accession>A0A4P7PUE5</accession>
<feature type="domain" description="Glycosyltransferase subfamily 4-like N-terminal" evidence="2">
    <location>
        <begin position="70"/>
        <end position="178"/>
    </location>
</feature>
<dbReference type="EC" id="2.4.1.-" evidence="3"/>
<dbReference type="Pfam" id="PF00534">
    <property type="entry name" value="Glycos_transf_1"/>
    <property type="match status" value="1"/>
</dbReference>
<dbReference type="InterPro" id="IPR001296">
    <property type="entry name" value="Glyco_trans_1"/>
</dbReference>
<dbReference type="GO" id="GO:0016757">
    <property type="term" value="F:glycosyltransferase activity"/>
    <property type="evidence" value="ECO:0007669"/>
    <property type="project" value="UniProtKB-KW"/>
</dbReference>
<dbReference type="RefSeq" id="WP_136151806.1">
    <property type="nucleotide sequence ID" value="NZ_CP038810.1"/>
</dbReference>
<organism evidence="3 4">
    <name type="scientific">Flavobacterium sangjuense</name>
    <dbReference type="NCBI Taxonomy" id="2518177"/>
    <lineage>
        <taxon>Bacteria</taxon>
        <taxon>Pseudomonadati</taxon>
        <taxon>Bacteroidota</taxon>
        <taxon>Flavobacteriia</taxon>
        <taxon>Flavobacteriales</taxon>
        <taxon>Flavobacteriaceae</taxon>
        <taxon>Flavobacterium</taxon>
    </lineage>
</organism>
<evidence type="ECO:0000313" key="4">
    <source>
        <dbReference type="Proteomes" id="UP000296862"/>
    </source>
</evidence>
<dbReference type="OrthoDB" id="9811239at2"/>
<evidence type="ECO:0000313" key="3">
    <source>
        <dbReference type="EMBL" id="QBZ97872.1"/>
    </source>
</evidence>